<organism evidence="2">
    <name type="scientific">Octactis speculum</name>
    <dbReference type="NCBI Taxonomy" id="3111310"/>
    <lineage>
        <taxon>Eukaryota</taxon>
        <taxon>Sar</taxon>
        <taxon>Stramenopiles</taxon>
        <taxon>Ochrophyta</taxon>
        <taxon>Dictyochophyceae</taxon>
        <taxon>Dictyochales</taxon>
        <taxon>Dictyochaceae</taxon>
        <taxon>Octactis</taxon>
    </lineage>
</organism>
<evidence type="ECO:0000313" key="2">
    <source>
        <dbReference type="EMBL" id="CAD9453830.1"/>
    </source>
</evidence>
<proteinExistence type="predicted"/>
<feature type="transmembrane region" description="Helical" evidence="1">
    <location>
        <begin position="322"/>
        <end position="347"/>
    </location>
</feature>
<feature type="transmembrane region" description="Helical" evidence="1">
    <location>
        <begin position="392"/>
        <end position="413"/>
    </location>
</feature>
<keyword evidence="1" id="KW-1133">Transmembrane helix</keyword>
<feature type="transmembrane region" description="Helical" evidence="1">
    <location>
        <begin position="46"/>
        <end position="67"/>
    </location>
</feature>
<dbReference type="InterPro" id="IPR004693">
    <property type="entry name" value="Silicon_transpt"/>
</dbReference>
<feature type="transmembrane region" description="Helical" evidence="1">
    <location>
        <begin position="21"/>
        <end position="40"/>
    </location>
</feature>
<accession>A0A7S2DGN5</accession>
<dbReference type="GO" id="GO:0015708">
    <property type="term" value="P:silicic acid import across plasma membrane"/>
    <property type="evidence" value="ECO:0007669"/>
    <property type="project" value="InterPro"/>
</dbReference>
<sequence>MGDEAPWYEAIGYGLCRCLQYAIGCAVSLTAVSLTMMAIVDGNSTIQLPVWVIVGLLVVFITIIALLEGLHVTIMTLLHANFAILRGSNASPGERACLAHAKATESPERFLLGRQLLLTGFVFAVSELTVIGSDTSSCDCAKRAFGLPVEVCSFIESTGLGGSLIVLAFGQITPQLIAASHPVYHFGLPGVYELVSLALMVEYTGVLHLSWSGAYFARWYFKLNEHETFGVGGHAEVQPLLQDTRQDARQDDVVGVEHGELEDNLHQATTGSGRSSLGLVFRTGQYVVGVLVFGASLYLSLRQILVGGSDASWRRRVGGHSYLLIVALLVLLYLMGVLEGMMLAVLALEKAPAAAFTATAPCVVALQKQLVDGDVVRRFLLGRQCMVVVMDFLVERLTGVIGAVVVVVVSQALPQLISSRNPLFWVTVPGTLWIFHTALLVEATGLTHFGWLIANCFMLIGRHCGALREDHFSVGAQVVVKYNDEEVNDVED</sequence>
<dbReference type="EMBL" id="HBGS01042996">
    <property type="protein sequence ID" value="CAD9453830.1"/>
    <property type="molecule type" value="Transcribed_RNA"/>
</dbReference>
<evidence type="ECO:0000256" key="1">
    <source>
        <dbReference type="SAM" id="Phobius"/>
    </source>
</evidence>
<feature type="transmembrane region" description="Helical" evidence="1">
    <location>
        <begin position="433"/>
        <end position="460"/>
    </location>
</feature>
<protein>
    <submittedName>
        <fullName evidence="2">Uncharacterized protein</fullName>
    </submittedName>
</protein>
<keyword evidence="1" id="KW-0812">Transmembrane</keyword>
<dbReference type="AlphaFoldDB" id="A0A7S2DGN5"/>
<gene>
    <name evidence="2" type="ORF">DSPE1174_LOCUS22184</name>
</gene>
<feature type="transmembrane region" description="Helical" evidence="1">
    <location>
        <begin position="283"/>
        <end position="301"/>
    </location>
</feature>
<reference evidence="2" key="1">
    <citation type="submission" date="2021-01" db="EMBL/GenBank/DDBJ databases">
        <authorList>
            <person name="Corre E."/>
            <person name="Pelletier E."/>
            <person name="Niang G."/>
            <person name="Scheremetjew M."/>
            <person name="Finn R."/>
            <person name="Kale V."/>
            <person name="Holt S."/>
            <person name="Cochrane G."/>
            <person name="Meng A."/>
            <person name="Brown T."/>
            <person name="Cohen L."/>
        </authorList>
    </citation>
    <scope>NUCLEOTIDE SEQUENCE</scope>
    <source>
        <strain evidence="2">CCMP1381</strain>
    </source>
</reference>
<keyword evidence="1" id="KW-0472">Membrane</keyword>
<name>A0A7S2DGN5_9STRA</name>
<dbReference type="Pfam" id="PF03842">
    <property type="entry name" value="Silic_transp"/>
    <property type="match status" value="2"/>
</dbReference>